<dbReference type="AlphaFoldDB" id="A0A516SLJ0"/>
<reference evidence="2" key="1">
    <citation type="submission" date="2019-07" db="EMBL/GenBank/DDBJ databases">
        <title>Chitinimonas sp. nov., isolated from Ny-Alesund, arctica soil.</title>
        <authorList>
            <person name="Xu Q."/>
            <person name="Peng F."/>
        </authorList>
    </citation>
    <scope>NUCLEOTIDE SEQUENCE [LARGE SCALE GENOMIC DNA]</scope>
    <source>
        <strain evidence="2">R3-44</strain>
    </source>
</reference>
<keyword evidence="2" id="KW-1185">Reference proteome</keyword>
<proteinExistence type="predicted"/>
<name>A0A516SLJ0_9NEIS</name>
<protein>
    <submittedName>
        <fullName evidence="1">Uncharacterized protein</fullName>
    </submittedName>
</protein>
<dbReference type="OrthoDB" id="5197894at2"/>
<dbReference type="RefSeq" id="WP_144280385.1">
    <property type="nucleotide sequence ID" value="NZ_CP041730.1"/>
</dbReference>
<evidence type="ECO:0000313" key="1">
    <source>
        <dbReference type="EMBL" id="QDQ29003.1"/>
    </source>
</evidence>
<evidence type="ECO:0000313" key="2">
    <source>
        <dbReference type="Proteomes" id="UP000317550"/>
    </source>
</evidence>
<accession>A0A516SLJ0</accession>
<dbReference type="Proteomes" id="UP000317550">
    <property type="component" value="Chromosome"/>
</dbReference>
<dbReference type="KEGG" id="cari:FNU76_23115"/>
<gene>
    <name evidence="1" type="ORF">FNU76_23115</name>
</gene>
<organism evidence="1 2">
    <name type="scientific">Chitinimonas arctica</name>
    <dbReference type="NCBI Taxonomy" id="2594795"/>
    <lineage>
        <taxon>Bacteria</taxon>
        <taxon>Pseudomonadati</taxon>
        <taxon>Pseudomonadota</taxon>
        <taxon>Betaproteobacteria</taxon>
        <taxon>Neisseriales</taxon>
        <taxon>Chitinibacteraceae</taxon>
        <taxon>Chitinimonas</taxon>
    </lineage>
</organism>
<sequence length="90" mass="9440">MNVELHIERLVIEGLDIRPGQAADLRAAVETELASLLRGRAAAGMAEKGRADAPVAPMQVESLQPAQFGPRIAAAVLARIDLMPGGGQDE</sequence>
<dbReference type="EMBL" id="CP041730">
    <property type="protein sequence ID" value="QDQ29003.1"/>
    <property type="molecule type" value="Genomic_DNA"/>
</dbReference>